<dbReference type="EMBL" id="JBHSJB010000043">
    <property type="protein sequence ID" value="MFC5059725.1"/>
    <property type="molecule type" value="Genomic_DNA"/>
</dbReference>
<keyword evidence="4" id="KW-1185">Reference proteome</keyword>
<proteinExistence type="predicted"/>
<name>A0ABV9YDT9_9PSEU</name>
<feature type="transmembrane region" description="Helical" evidence="2">
    <location>
        <begin position="33"/>
        <end position="53"/>
    </location>
</feature>
<evidence type="ECO:0000256" key="2">
    <source>
        <dbReference type="SAM" id="Phobius"/>
    </source>
</evidence>
<feature type="compositionally biased region" description="Basic residues" evidence="1">
    <location>
        <begin position="1"/>
        <end position="24"/>
    </location>
</feature>
<dbReference type="RefSeq" id="WP_344043179.1">
    <property type="nucleotide sequence ID" value="NZ_BAAAKE010000042.1"/>
</dbReference>
<reference evidence="4" key="1">
    <citation type="journal article" date="2019" name="Int. J. Syst. Evol. Microbiol.">
        <title>The Global Catalogue of Microorganisms (GCM) 10K type strain sequencing project: providing services to taxonomists for standard genome sequencing and annotation.</title>
        <authorList>
            <consortium name="The Broad Institute Genomics Platform"/>
            <consortium name="The Broad Institute Genome Sequencing Center for Infectious Disease"/>
            <person name="Wu L."/>
            <person name="Ma J."/>
        </authorList>
    </citation>
    <scope>NUCLEOTIDE SEQUENCE [LARGE SCALE GENOMIC DNA]</scope>
    <source>
        <strain evidence="4">KCTC 12848</strain>
    </source>
</reference>
<keyword evidence="2" id="KW-0812">Transmembrane</keyword>
<evidence type="ECO:0000313" key="3">
    <source>
        <dbReference type="EMBL" id="MFC5059725.1"/>
    </source>
</evidence>
<accession>A0ABV9YDT9</accession>
<comment type="caution">
    <text evidence="3">The sequence shown here is derived from an EMBL/GenBank/DDBJ whole genome shotgun (WGS) entry which is preliminary data.</text>
</comment>
<feature type="region of interest" description="Disordered" evidence="1">
    <location>
        <begin position="1"/>
        <end position="27"/>
    </location>
</feature>
<organism evidence="3 4">
    <name type="scientific">Saccharothrix xinjiangensis</name>
    <dbReference type="NCBI Taxonomy" id="204798"/>
    <lineage>
        <taxon>Bacteria</taxon>
        <taxon>Bacillati</taxon>
        <taxon>Actinomycetota</taxon>
        <taxon>Actinomycetes</taxon>
        <taxon>Pseudonocardiales</taxon>
        <taxon>Pseudonocardiaceae</taxon>
        <taxon>Saccharothrix</taxon>
    </lineage>
</organism>
<evidence type="ECO:0000256" key="1">
    <source>
        <dbReference type="SAM" id="MobiDB-lite"/>
    </source>
</evidence>
<evidence type="ECO:0000313" key="4">
    <source>
        <dbReference type="Proteomes" id="UP001595833"/>
    </source>
</evidence>
<keyword evidence="2" id="KW-0472">Membrane</keyword>
<keyword evidence="2" id="KW-1133">Transmembrane helix</keyword>
<dbReference type="Proteomes" id="UP001595833">
    <property type="component" value="Unassembled WGS sequence"/>
</dbReference>
<gene>
    <name evidence="3" type="ORF">ACFPFM_38920</name>
</gene>
<sequence length="54" mass="6091">MPWRSRVRGSRSNRSSRRGRHARPGRASLSRMWAPAALALVLFTALVLLLLTYA</sequence>
<protein>
    <submittedName>
        <fullName evidence="3">Uncharacterized protein</fullName>
    </submittedName>
</protein>